<evidence type="ECO:0000256" key="2">
    <source>
        <dbReference type="ARBA" id="ARBA00023125"/>
    </source>
</evidence>
<dbReference type="Gene3D" id="1.10.10.60">
    <property type="entry name" value="Homeodomain-like"/>
    <property type="match status" value="2"/>
</dbReference>
<evidence type="ECO:0000256" key="1">
    <source>
        <dbReference type="ARBA" id="ARBA00004123"/>
    </source>
</evidence>
<dbReference type="FunCoup" id="A0A6I8TR42">
    <property type="interactions" value="156"/>
</dbReference>
<dbReference type="PANTHER" id="PTHR19303:SF73">
    <property type="entry name" value="PROTEIN PDC2"/>
    <property type="match status" value="1"/>
</dbReference>
<dbReference type="PROSITE" id="PS51253">
    <property type="entry name" value="HTH_CENPB"/>
    <property type="match status" value="1"/>
</dbReference>
<dbReference type="InterPro" id="IPR007889">
    <property type="entry name" value="HTH_Psq"/>
</dbReference>
<dbReference type="SUPFAM" id="SSF46689">
    <property type="entry name" value="Homeodomain-like"/>
    <property type="match status" value="2"/>
</dbReference>
<keyword evidence="5" id="KW-1185">Reference proteome</keyword>
<dbReference type="Proteomes" id="UP000008820">
    <property type="component" value="Chromosome 3"/>
</dbReference>
<dbReference type="InterPro" id="IPR006600">
    <property type="entry name" value="HTH_CenpB_DNA-bd_dom"/>
</dbReference>
<evidence type="ECO:0000256" key="3">
    <source>
        <dbReference type="ARBA" id="ARBA00023242"/>
    </source>
</evidence>
<dbReference type="InParanoid" id="A0A6I8TR42"/>
<protein>
    <submittedName>
        <fullName evidence="4">Uncharacterized protein</fullName>
    </submittedName>
</protein>
<evidence type="ECO:0000313" key="4">
    <source>
        <dbReference type="EnsemblMetazoa" id="AAEL023720-PA"/>
    </source>
</evidence>
<dbReference type="Pfam" id="PF03184">
    <property type="entry name" value="DDE_1"/>
    <property type="match status" value="1"/>
</dbReference>
<reference evidence="4" key="2">
    <citation type="submission" date="2020-05" db="UniProtKB">
        <authorList>
            <consortium name="EnsemblMetazoa"/>
        </authorList>
    </citation>
    <scope>IDENTIFICATION</scope>
    <source>
        <strain evidence="4">LVP_AGWG</strain>
    </source>
</reference>
<sequence>MVFSAQIKPKRKSLTLKQKLDIISKLENQSENKTVLAKEYGVNRATIRKIELKKQKLLEAASNKGHRKSKAKYISFGKHHHLEQALFFWFLQMRSKRKNVTNNLLLAKAKTFANEFDVDDSFKFSETWVRNFKKRHGIKRLKISGEKLSCDASSVEPFKNDFLAYVQQRKLATDQIYNADESALFYKALFGYTLAHDGEDSAPGFKTAKDRITFMPCANASGTHKLLIFVIGRSKAPRAFKNVEIPVEYASSKNAWMTREIFQKWFHESFVPNVRRFSKEAEIEPKAVLLLDNCTAHHFKHELRSTDGLIEVKFLPPNVTPLLQPMDQQVIQIIKTKYREMLYMDIICDPDNSEQRLKKINLKDVSYWLHESWMNVSQKAIQRSWKNIGWTVGSSLLHEDDVPLQILFNSPKDTEAVKTVKYDEEELCVDDYSDADIIALVRNDGTNDCDEDDDIDVREERTDEDSFLEGLIPAEPPQLTRTQQVAYDLNRIIDWAEDKHLDMADILHLRKIRIKAQQMSLNDE</sequence>
<dbReference type="PANTHER" id="PTHR19303">
    <property type="entry name" value="TRANSPOSON"/>
    <property type="match status" value="1"/>
</dbReference>
<dbReference type="Pfam" id="PF04218">
    <property type="entry name" value="CENP-B_N"/>
    <property type="match status" value="1"/>
</dbReference>
<dbReference type="AlphaFoldDB" id="A0A6I8TR42"/>
<accession>A0A6I8TR42</accession>
<gene>
    <name evidence="4" type="primary">110679503</name>
</gene>
<dbReference type="EnsemblMetazoa" id="AAEL023720-RA">
    <property type="protein sequence ID" value="AAEL023720-PA"/>
    <property type="gene ID" value="AAEL023720"/>
</dbReference>
<evidence type="ECO:0000313" key="5">
    <source>
        <dbReference type="Proteomes" id="UP000008820"/>
    </source>
</evidence>
<comment type="subcellular location">
    <subcellularLocation>
        <location evidence="1">Nucleus</location>
    </subcellularLocation>
</comment>
<proteinExistence type="predicted"/>
<keyword evidence="3" id="KW-0539">Nucleus</keyword>
<name>A0A6I8TR42_AEDAE</name>
<dbReference type="GO" id="GO:0005634">
    <property type="term" value="C:nucleus"/>
    <property type="evidence" value="ECO:0007669"/>
    <property type="project" value="UniProtKB-SubCell"/>
</dbReference>
<dbReference type="InterPro" id="IPR004875">
    <property type="entry name" value="DDE_SF_endonuclease_dom"/>
</dbReference>
<dbReference type="SMART" id="SM00674">
    <property type="entry name" value="CENPB"/>
    <property type="match status" value="1"/>
</dbReference>
<dbReference type="OrthoDB" id="7612720at2759"/>
<dbReference type="InterPro" id="IPR050863">
    <property type="entry name" value="CenT-Element_Derived"/>
</dbReference>
<reference evidence="4 5" key="1">
    <citation type="submission" date="2017-06" db="EMBL/GenBank/DDBJ databases">
        <title>Aedes aegypti genome working group (AGWG) sequencing and assembly.</title>
        <authorList>
            <consortium name="Aedes aegypti Genome Working Group (AGWG)"/>
            <person name="Matthews B.J."/>
        </authorList>
    </citation>
    <scope>NUCLEOTIDE SEQUENCE [LARGE SCALE GENOMIC DNA]</scope>
    <source>
        <strain evidence="4 5">LVP_AGWG</strain>
    </source>
</reference>
<dbReference type="InterPro" id="IPR009057">
    <property type="entry name" value="Homeodomain-like_sf"/>
</dbReference>
<keyword evidence="2" id="KW-0238">DNA-binding</keyword>
<dbReference type="GO" id="GO:0003677">
    <property type="term" value="F:DNA binding"/>
    <property type="evidence" value="ECO:0007669"/>
    <property type="project" value="UniProtKB-KW"/>
</dbReference>
<dbReference type="Pfam" id="PF03221">
    <property type="entry name" value="HTH_Tnp_Tc5"/>
    <property type="match status" value="1"/>
</dbReference>
<organism evidence="4 5">
    <name type="scientific">Aedes aegypti</name>
    <name type="common">Yellowfever mosquito</name>
    <name type="synonym">Culex aegypti</name>
    <dbReference type="NCBI Taxonomy" id="7159"/>
    <lineage>
        <taxon>Eukaryota</taxon>
        <taxon>Metazoa</taxon>
        <taxon>Ecdysozoa</taxon>
        <taxon>Arthropoda</taxon>
        <taxon>Hexapoda</taxon>
        <taxon>Insecta</taxon>
        <taxon>Pterygota</taxon>
        <taxon>Neoptera</taxon>
        <taxon>Endopterygota</taxon>
        <taxon>Diptera</taxon>
        <taxon>Nematocera</taxon>
        <taxon>Culicoidea</taxon>
        <taxon>Culicidae</taxon>
        <taxon>Culicinae</taxon>
        <taxon>Aedini</taxon>
        <taxon>Aedes</taxon>
        <taxon>Stegomyia</taxon>
    </lineage>
</organism>